<dbReference type="NCBIfam" id="TIGR02841">
    <property type="entry name" value="spore_YyaC"/>
    <property type="match status" value="1"/>
</dbReference>
<dbReference type="EMBL" id="JACCBX010000002">
    <property type="protein sequence ID" value="NYE03937.1"/>
    <property type="molecule type" value="Genomic_DNA"/>
</dbReference>
<gene>
    <name evidence="1" type="ORF">F4694_000681</name>
</gene>
<dbReference type="Proteomes" id="UP000548423">
    <property type="component" value="Unassembled WGS sequence"/>
</dbReference>
<dbReference type="Pfam" id="PF06866">
    <property type="entry name" value="DUF1256"/>
    <property type="match status" value="1"/>
</dbReference>
<accession>A0A852T816</accession>
<reference evidence="2" key="2">
    <citation type="submission" date="2020-08" db="EMBL/GenBank/DDBJ databases">
        <title>The Agave Microbiome: Exploring the role of microbial communities in plant adaptations to desert environments.</title>
        <authorList>
            <person name="Partida-Martinez L.P."/>
        </authorList>
    </citation>
    <scope>NUCLEOTIDE SEQUENCE [LARGE SCALE GENOMIC DNA]</scope>
    <source>
        <strain evidence="2">AT2.8</strain>
    </source>
</reference>
<organism evidence="1 2">
    <name type="scientific">Neobacillus niacini</name>
    <dbReference type="NCBI Taxonomy" id="86668"/>
    <lineage>
        <taxon>Bacteria</taxon>
        <taxon>Bacillati</taxon>
        <taxon>Bacillota</taxon>
        <taxon>Bacilli</taxon>
        <taxon>Bacillales</taxon>
        <taxon>Bacillaceae</taxon>
        <taxon>Neobacillus</taxon>
    </lineage>
</organism>
<sequence>MVRCYSMGSSTVSISLQSKPNIIIPYNDRLAPLYIRQALYSLIPDGTEHIYVIGIGSSRINGDSLGPFVGSLLKNNFSVHLTVLGNLQAPLDATTLVPELGQLSFRKNSFVIAIDSVLGSDDYVNSIVVKDGPVVPGVGLGNILPPIGDCSITGVVLENDPALKNSLLCTDLHLVYTMATSIAKGISLTVRQYYKYPSSQPLLAY</sequence>
<dbReference type="SUPFAM" id="SSF53163">
    <property type="entry name" value="HybD-like"/>
    <property type="match status" value="1"/>
</dbReference>
<dbReference type="InterPro" id="IPR009665">
    <property type="entry name" value="YyaC"/>
</dbReference>
<dbReference type="AlphaFoldDB" id="A0A852T816"/>
<protein>
    <submittedName>
        <fullName evidence="1">Sporulation protein YyaC</fullName>
    </submittedName>
</protein>
<comment type="caution">
    <text evidence="1">The sequence shown here is derived from an EMBL/GenBank/DDBJ whole genome shotgun (WGS) entry which is preliminary data.</text>
</comment>
<name>A0A852T816_9BACI</name>
<proteinExistence type="predicted"/>
<evidence type="ECO:0000313" key="2">
    <source>
        <dbReference type="Proteomes" id="UP000548423"/>
    </source>
</evidence>
<evidence type="ECO:0000313" key="1">
    <source>
        <dbReference type="EMBL" id="NYE03937.1"/>
    </source>
</evidence>
<reference evidence="2" key="1">
    <citation type="submission" date="2020-07" db="EMBL/GenBank/DDBJ databases">
        <authorList>
            <person name="Partida-Martinez L."/>
            <person name="Huntemann M."/>
            <person name="Clum A."/>
            <person name="Wang J."/>
            <person name="Palaniappan K."/>
            <person name="Ritter S."/>
            <person name="Chen I.-M."/>
            <person name="Stamatis D."/>
            <person name="Reddy T."/>
            <person name="O'Malley R."/>
            <person name="Daum C."/>
            <person name="Shapiro N."/>
            <person name="Ivanova N."/>
            <person name="Kyrpides N."/>
            <person name="Woyke T."/>
        </authorList>
    </citation>
    <scope>NUCLEOTIDE SEQUENCE [LARGE SCALE GENOMIC DNA]</scope>
    <source>
        <strain evidence="2">AT2.8</strain>
    </source>
</reference>
<dbReference type="InterPro" id="IPR023430">
    <property type="entry name" value="Pept_HybD-like_dom_sf"/>
</dbReference>